<organism evidence="1 2">
    <name type="scientific">Catenulispora acidiphila (strain DSM 44928 / JCM 14897 / NBRC 102108 / NRRL B-24433 / ID139908)</name>
    <dbReference type="NCBI Taxonomy" id="479433"/>
    <lineage>
        <taxon>Bacteria</taxon>
        <taxon>Bacillati</taxon>
        <taxon>Actinomycetota</taxon>
        <taxon>Actinomycetes</taxon>
        <taxon>Catenulisporales</taxon>
        <taxon>Catenulisporaceae</taxon>
        <taxon>Catenulispora</taxon>
    </lineage>
</organism>
<gene>
    <name evidence="1" type="ordered locus">Caci_3537</name>
</gene>
<dbReference type="STRING" id="479433.Caci_3537"/>
<protein>
    <recommendedName>
        <fullName evidence="3">Transposase</fullName>
    </recommendedName>
</protein>
<evidence type="ECO:0000313" key="1">
    <source>
        <dbReference type="EMBL" id="ACU72442.1"/>
    </source>
</evidence>
<keyword evidence="2" id="KW-1185">Reference proteome</keyword>
<dbReference type="EMBL" id="CP001700">
    <property type="protein sequence ID" value="ACU72442.1"/>
    <property type="molecule type" value="Genomic_DNA"/>
</dbReference>
<reference evidence="1 2" key="1">
    <citation type="journal article" date="2009" name="Stand. Genomic Sci.">
        <title>Complete genome sequence of Catenulispora acidiphila type strain (ID 139908).</title>
        <authorList>
            <person name="Copeland A."/>
            <person name="Lapidus A."/>
            <person name="Glavina Del Rio T."/>
            <person name="Nolan M."/>
            <person name="Lucas S."/>
            <person name="Chen F."/>
            <person name="Tice H."/>
            <person name="Cheng J.F."/>
            <person name="Bruce D."/>
            <person name="Goodwin L."/>
            <person name="Pitluck S."/>
            <person name="Mikhailova N."/>
            <person name="Pati A."/>
            <person name="Ivanova N."/>
            <person name="Mavromatis K."/>
            <person name="Chen A."/>
            <person name="Palaniappan K."/>
            <person name="Chain P."/>
            <person name="Land M."/>
            <person name="Hauser L."/>
            <person name="Chang Y.J."/>
            <person name="Jeffries C.D."/>
            <person name="Chertkov O."/>
            <person name="Brettin T."/>
            <person name="Detter J.C."/>
            <person name="Han C."/>
            <person name="Ali Z."/>
            <person name="Tindall B.J."/>
            <person name="Goker M."/>
            <person name="Bristow J."/>
            <person name="Eisen J.A."/>
            <person name="Markowitz V."/>
            <person name="Hugenholtz P."/>
            <person name="Kyrpides N.C."/>
            <person name="Klenk H.P."/>
        </authorList>
    </citation>
    <scope>NUCLEOTIDE SEQUENCE [LARGE SCALE GENOMIC DNA]</scope>
    <source>
        <strain evidence="2">DSM 44928 / JCM 14897 / NBRC 102108 / NRRL B-24433 / ID139908</strain>
    </source>
</reference>
<dbReference type="KEGG" id="cai:Caci_3537"/>
<accession>C7QAE3</accession>
<proteinExistence type="predicted"/>
<evidence type="ECO:0000313" key="2">
    <source>
        <dbReference type="Proteomes" id="UP000000851"/>
    </source>
</evidence>
<dbReference type="AlphaFoldDB" id="C7QAE3"/>
<evidence type="ECO:0008006" key="3">
    <source>
        <dbReference type="Google" id="ProtNLM"/>
    </source>
</evidence>
<dbReference type="HOGENOM" id="CLU_2970980_0_0_11"/>
<sequence length="58" mass="6474">MKLADHVTGSYARKSAQIIANRIIRALVFAALDRRLIPDGDYGDHRVARYQEGCACLL</sequence>
<dbReference type="Proteomes" id="UP000000851">
    <property type="component" value="Chromosome"/>
</dbReference>
<name>C7QAE3_CATAD</name>
<dbReference type="InParanoid" id="C7QAE3"/>